<gene>
    <name evidence="3" type="ORF">H072_7659</name>
</gene>
<feature type="region of interest" description="Disordered" evidence="1">
    <location>
        <begin position="52"/>
        <end position="88"/>
    </location>
</feature>
<dbReference type="EMBL" id="AQGS01000539">
    <property type="protein sequence ID" value="EPS38559.1"/>
    <property type="molecule type" value="Genomic_DNA"/>
</dbReference>
<dbReference type="Proteomes" id="UP000015100">
    <property type="component" value="Unassembled WGS sequence"/>
</dbReference>
<dbReference type="HOGENOM" id="CLU_796864_0_0_1"/>
<evidence type="ECO:0000256" key="2">
    <source>
        <dbReference type="SAM" id="SignalP"/>
    </source>
</evidence>
<reference evidence="3 4" key="1">
    <citation type="journal article" date="2013" name="PLoS Genet.">
        <title>Genomic mechanisms accounting for the adaptation to parasitism in nematode-trapping fungi.</title>
        <authorList>
            <person name="Meerupati T."/>
            <person name="Andersson K.M."/>
            <person name="Friman E."/>
            <person name="Kumar D."/>
            <person name="Tunlid A."/>
            <person name="Ahren D."/>
        </authorList>
    </citation>
    <scope>NUCLEOTIDE SEQUENCE [LARGE SCALE GENOMIC DNA]</scope>
    <source>
        <strain evidence="3 4">CBS 200.50</strain>
    </source>
</reference>
<keyword evidence="2" id="KW-0732">Signal</keyword>
<name>S8A6T0_DACHA</name>
<sequence>MVYKQPFQSLYLLVAVLSYTLSAWALPTNELSKFDSSKVSIKRADIIEGVNFEGTAETQEQTDPPPGSWLNEERPPGTSSNHPKVPYNPIKGRQCFMGLYDYMDRDPNISENWEGQPLGTNAAEKEFYNNRCMNTHCLTIKVAGCDLLSNSITSFIVTGWCECEFFDNPNCDGHLFSAYNREDGAIFKHGDDDNRIESFRCWETNYLDKFIPCRVMFSNGGEQYSYLNVDDGVMDTPFVDVIIRKGDLEPNGGVTDCRKIEPGEIKLRSYKINGCSCEWFRGDKCEGDPIYGAGSSGMEKLFEVGAGWGEAVGSYKCYTPYGIPWVARDDMDEPYTKEV</sequence>
<feature type="signal peptide" evidence="2">
    <location>
        <begin position="1"/>
        <end position="25"/>
    </location>
</feature>
<evidence type="ECO:0008006" key="5">
    <source>
        <dbReference type="Google" id="ProtNLM"/>
    </source>
</evidence>
<accession>S8A6T0</accession>
<proteinExistence type="predicted"/>
<protein>
    <recommendedName>
        <fullName evidence="5">EGF-like domain-containing protein</fullName>
    </recommendedName>
</protein>
<organism evidence="3 4">
    <name type="scientific">Dactylellina haptotyla (strain CBS 200.50)</name>
    <name type="common">Nematode-trapping fungus</name>
    <name type="synonym">Monacrosporium haptotylum</name>
    <dbReference type="NCBI Taxonomy" id="1284197"/>
    <lineage>
        <taxon>Eukaryota</taxon>
        <taxon>Fungi</taxon>
        <taxon>Dikarya</taxon>
        <taxon>Ascomycota</taxon>
        <taxon>Pezizomycotina</taxon>
        <taxon>Orbiliomycetes</taxon>
        <taxon>Orbiliales</taxon>
        <taxon>Orbiliaceae</taxon>
        <taxon>Dactylellina</taxon>
    </lineage>
</organism>
<feature type="chain" id="PRO_5004548290" description="EGF-like domain-containing protein" evidence="2">
    <location>
        <begin position="26"/>
        <end position="339"/>
    </location>
</feature>
<evidence type="ECO:0000313" key="4">
    <source>
        <dbReference type="Proteomes" id="UP000015100"/>
    </source>
</evidence>
<evidence type="ECO:0000313" key="3">
    <source>
        <dbReference type="EMBL" id="EPS38559.1"/>
    </source>
</evidence>
<dbReference type="OrthoDB" id="5271273at2759"/>
<keyword evidence="4" id="KW-1185">Reference proteome</keyword>
<reference evidence="4" key="2">
    <citation type="submission" date="2013-04" db="EMBL/GenBank/DDBJ databases">
        <title>Genomic mechanisms accounting for the adaptation to parasitism in nematode-trapping fungi.</title>
        <authorList>
            <person name="Ahren D.G."/>
        </authorList>
    </citation>
    <scope>NUCLEOTIDE SEQUENCE [LARGE SCALE GENOMIC DNA]</scope>
    <source>
        <strain evidence="4">CBS 200.50</strain>
    </source>
</reference>
<evidence type="ECO:0000256" key="1">
    <source>
        <dbReference type="SAM" id="MobiDB-lite"/>
    </source>
</evidence>
<comment type="caution">
    <text evidence="3">The sequence shown here is derived from an EMBL/GenBank/DDBJ whole genome shotgun (WGS) entry which is preliminary data.</text>
</comment>
<dbReference type="AlphaFoldDB" id="S8A6T0"/>
<dbReference type="OMA" id="YKINGCS"/>